<evidence type="ECO:0000313" key="2">
    <source>
        <dbReference type="Proteomes" id="UP000286862"/>
    </source>
</evidence>
<dbReference type="AlphaFoldDB" id="A0A3S3RLY2"/>
<sequence>MNTKLILNMEKHLIDSAEEYAAKNGKPLSRLVADFFHILKNSNAEEEPQLPPTVASLKGVLKGSGIQEEDYKQYLEEKYL</sequence>
<dbReference type="EMBL" id="MTKQ01000432">
    <property type="protein sequence ID" value="RWX42800.1"/>
    <property type="molecule type" value="Genomic_DNA"/>
</dbReference>
<protein>
    <recommendedName>
        <fullName evidence="3">Antitoxin</fullName>
    </recommendedName>
</protein>
<dbReference type="Pfam" id="PF19891">
    <property type="entry name" value="DUF6364"/>
    <property type="match status" value="1"/>
</dbReference>
<evidence type="ECO:0008006" key="3">
    <source>
        <dbReference type="Google" id="ProtNLM"/>
    </source>
</evidence>
<evidence type="ECO:0000313" key="1">
    <source>
        <dbReference type="EMBL" id="RWX42800.1"/>
    </source>
</evidence>
<proteinExistence type="predicted"/>
<dbReference type="Proteomes" id="UP000286862">
    <property type="component" value="Unassembled WGS sequence"/>
</dbReference>
<name>A0A3S3RLY2_9BACT</name>
<dbReference type="InterPro" id="IPR045944">
    <property type="entry name" value="DUF6364"/>
</dbReference>
<gene>
    <name evidence="1" type="ORF">VT99_14322</name>
</gene>
<comment type="caution">
    <text evidence="1">The sequence shown here is derived from an EMBL/GenBank/DDBJ whole genome shotgun (WGS) entry which is preliminary data.</text>
</comment>
<organism evidence="1 2">
    <name type="scientific">Candidatus Electrothrix marina</name>
    <dbReference type="NCBI Taxonomy" id="1859130"/>
    <lineage>
        <taxon>Bacteria</taxon>
        <taxon>Pseudomonadati</taxon>
        <taxon>Thermodesulfobacteriota</taxon>
        <taxon>Desulfobulbia</taxon>
        <taxon>Desulfobulbales</taxon>
        <taxon>Desulfobulbaceae</taxon>
        <taxon>Candidatus Electrothrix</taxon>
    </lineage>
</organism>
<reference evidence="1 2" key="1">
    <citation type="submission" date="2017-01" db="EMBL/GenBank/DDBJ databases">
        <title>The cable genome- insights into the physiology and evolution of filamentous bacteria capable of sulfide oxidation via long distance electron transfer.</title>
        <authorList>
            <person name="Schreiber L."/>
            <person name="Bjerg J.T."/>
            <person name="Boggild A."/>
            <person name="Van De Vossenberg J."/>
            <person name="Meysman F."/>
            <person name="Nielsen L.P."/>
            <person name="Schramm A."/>
            <person name="Kjeldsen K.U."/>
        </authorList>
    </citation>
    <scope>NUCLEOTIDE SEQUENCE [LARGE SCALE GENOMIC DNA]</scope>
    <source>
        <strain evidence="1">A2</strain>
    </source>
</reference>
<accession>A0A3S3RLY2</accession>